<proteinExistence type="predicted"/>
<dbReference type="Proteomes" id="UP000271974">
    <property type="component" value="Unassembled WGS sequence"/>
</dbReference>
<feature type="signal peptide" evidence="1">
    <location>
        <begin position="1"/>
        <end position="18"/>
    </location>
</feature>
<dbReference type="InterPro" id="IPR003582">
    <property type="entry name" value="ShKT_dom"/>
</dbReference>
<evidence type="ECO:0000256" key="1">
    <source>
        <dbReference type="SAM" id="SignalP"/>
    </source>
</evidence>
<feature type="non-terminal residue" evidence="3">
    <location>
        <position position="105"/>
    </location>
</feature>
<gene>
    <name evidence="3" type="ORF">EGW08_023693</name>
</gene>
<evidence type="ECO:0000313" key="3">
    <source>
        <dbReference type="EMBL" id="RUS68545.1"/>
    </source>
</evidence>
<accession>A0A3S0Z1A4</accession>
<comment type="caution">
    <text evidence="3">The sequence shown here is derived from an EMBL/GenBank/DDBJ whole genome shotgun (WGS) entry which is preliminary data.</text>
</comment>
<organism evidence="3 4">
    <name type="scientific">Elysia chlorotica</name>
    <name type="common">Eastern emerald elysia</name>
    <name type="synonym">Sea slug</name>
    <dbReference type="NCBI Taxonomy" id="188477"/>
    <lineage>
        <taxon>Eukaryota</taxon>
        <taxon>Metazoa</taxon>
        <taxon>Spiralia</taxon>
        <taxon>Lophotrochozoa</taxon>
        <taxon>Mollusca</taxon>
        <taxon>Gastropoda</taxon>
        <taxon>Heterobranchia</taxon>
        <taxon>Euthyneura</taxon>
        <taxon>Panpulmonata</taxon>
        <taxon>Sacoglossa</taxon>
        <taxon>Placobranchoidea</taxon>
        <taxon>Plakobranchidae</taxon>
        <taxon>Elysia</taxon>
    </lineage>
</organism>
<feature type="non-terminal residue" evidence="3">
    <location>
        <position position="1"/>
    </location>
</feature>
<evidence type="ECO:0000313" key="4">
    <source>
        <dbReference type="Proteomes" id="UP000271974"/>
    </source>
</evidence>
<name>A0A3S0Z1A4_ELYCH</name>
<evidence type="ECO:0000259" key="2">
    <source>
        <dbReference type="SMART" id="SM00254"/>
    </source>
</evidence>
<keyword evidence="1" id="KW-0732">Signal</keyword>
<feature type="domain" description="ShKT" evidence="2">
    <location>
        <begin position="31"/>
        <end position="64"/>
    </location>
</feature>
<dbReference type="EMBL" id="RQTK01002380">
    <property type="protein sequence ID" value="RUS68545.1"/>
    <property type="molecule type" value="Genomic_DNA"/>
</dbReference>
<feature type="chain" id="PRO_5018744633" description="ShKT domain-containing protein" evidence="1">
    <location>
        <begin position="19"/>
        <end position="105"/>
    </location>
</feature>
<dbReference type="SMART" id="SM00254">
    <property type="entry name" value="ShKT"/>
    <property type="match status" value="1"/>
</dbReference>
<sequence>SACLFLTINLLVLFTAEATTLAPFVTPAPRPCADATAIDCTFDGMCSDTEFASLLCPVTCGRCNTLVADCSSPEGDYCLTHPGVCSDLELAVLMCPHMCGFCGAA</sequence>
<reference evidence="3 4" key="1">
    <citation type="submission" date="2019-01" db="EMBL/GenBank/DDBJ databases">
        <title>A draft genome assembly of the solar-powered sea slug Elysia chlorotica.</title>
        <authorList>
            <person name="Cai H."/>
            <person name="Li Q."/>
            <person name="Fang X."/>
            <person name="Li J."/>
            <person name="Curtis N.E."/>
            <person name="Altenburger A."/>
            <person name="Shibata T."/>
            <person name="Feng M."/>
            <person name="Maeda T."/>
            <person name="Schwartz J.A."/>
            <person name="Shigenobu S."/>
            <person name="Lundholm N."/>
            <person name="Nishiyama T."/>
            <person name="Yang H."/>
            <person name="Hasebe M."/>
            <person name="Li S."/>
            <person name="Pierce S.K."/>
            <person name="Wang J."/>
        </authorList>
    </citation>
    <scope>NUCLEOTIDE SEQUENCE [LARGE SCALE GENOMIC DNA]</scope>
    <source>
        <strain evidence="3">EC2010</strain>
        <tissue evidence="3">Whole organism of an adult</tissue>
    </source>
</reference>
<dbReference type="AlphaFoldDB" id="A0A3S0Z1A4"/>
<protein>
    <recommendedName>
        <fullName evidence="2">ShKT domain-containing protein</fullName>
    </recommendedName>
</protein>
<keyword evidence="4" id="KW-1185">Reference proteome</keyword>